<gene>
    <name evidence="2" type="ORF">V6N11_058268</name>
</gene>
<name>A0ABR2A2J2_9ROSI</name>
<comment type="caution">
    <text evidence="2">The sequence shown here is derived from an EMBL/GenBank/DDBJ whole genome shotgun (WGS) entry which is preliminary data.</text>
</comment>
<proteinExistence type="predicted"/>
<reference evidence="2 3" key="1">
    <citation type="journal article" date="2024" name="G3 (Bethesda)">
        <title>Genome assembly of Hibiscus sabdariffa L. provides insights into metabolisms of medicinal natural products.</title>
        <authorList>
            <person name="Kim T."/>
        </authorList>
    </citation>
    <scope>NUCLEOTIDE SEQUENCE [LARGE SCALE GENOMIC DNA]</scope>
    <source>
        <strain evidence="2">TK-2024</strain>
        <tissue evidence="2">Old leaves</tissue>
    </source>
</reference>
<evidence type="ECO:0000313" key="2">
    <source>
        <dbReference type="EMBL" id="KAK8486878.1"/>
    </source>
</evidence>
<dbReference type="Proteomes" id="UP001396334">
    <property type="component" value="Unassembled WGS sequence"/>
</dbReference>
<dbReference type="EMBL" id="JBBPBN010000420">
    <property type="protein sequence ID" value="KAK8486878.1"/>
    <property type="molecule type" value="Genomic_DNA"/>
</dbReference>
<accession>A0ABR2A2J2</accession>
<protein>
    <submittedName>
        <fullName evidence="2">Uncharacterized protein</fullName>
    </submittedName>
</protein>
<keyword evidence="3" id="KW-1185">Reference proteome</keyword>
<evidence type="ECO:0000313" key="3">
    <source>
        <dbReference type="Proteomes" id="UP001396334"/>
    </source>
</evidence>
<evidence type="ECO:0000256" key="1">
    <source>
        <dbReference type="SAM" id="MobiDB-lite"/>
    </source>
</evidence>
<organism evidence="2 3">
    <name type="scientific">Hibiscus sabdariffa</name>
    <name type="common">roselle</name>
    <dbReference type="NCBI Taxonomy" id="183260"/>
    <lineage>
        <taxon>Eukaryota</taxon>
        <taxon>Viridiplantae</taxon>
        <taxon>Streptophyta</taxon>
        <taxon>Embryophyta</taxon>
        <taxon>Tracheophyta</taxon>
        <taxon>Spermatophyta</taxon>
        <taxon>Magnoliopsida</taxon>
        <taxon>eudicotyledons</taxon>
        <taxon>Gunneridae</taxon>
        <taxon>Pentapetalae</taxon>
        <taxon>rosids</taxon>
        <taxon>malvids</taxon>
        <taxon>Malvales</taxon>
        <taxon>Malvaceae</taxon>
        <taxon>Malvoideae</taxon>
        <taxon>Hibiscus</taxon>
    </lineage>
</organism>
<feature type="region of interest" description="Disordered" evidence="1">
    <location>
        <begin position="34"/>
        <end position="67"/>
    </location>
</feature>
<sequence length="143" mass="15306">MEEDDPGDERGARIMNDMEIMYGDVCPVIVAGDARQNKSEKVMQRKTISPYDITSSDNPGSKGRGGVKENVVQASTTEVMGNSIISDSDKTAITGLSNEKWETLRTLLNGANMGTSEKMTGCPVGLPNGNQIAATKEGTMVFD</sequence>